<sequence length="340" mass="37985">MALSWLRRSLQLVTTPKTEQEAADVSRAFALSLSYSGREYDSVNREGGKVSIDHQKTTLQKNLTEQICRLLGTLQYTSEEVIELQSKSIQQEVKDPNSFPLFSVAPKNTDSSAIDSVVRQSIHERIGFAPWIRTSSILGAGRGVWIDGKAKEGSVIGIYPGFIYQLKDLATNESILKSLYPDDDYMMYCRSDGVLLDGRGRIPSELLNSNPALKSVHYPAENPFGIGHMCNHPPQGVSPNALVVPYDFPTKAFGDSTGGLLTDELLEEIPNAYALRPSLLRGTFSVKIRLHSALVLANRSLENEEVFVDYRLSPNFPRPSWYHPVDASEEHRRWSDQDVK</sequence>
<proteinExistence type="predicted"/>
<dbReference type="InterPro" id="IPR040415">
    <property type="entry name" value="SETD9"/>
</dbReference>
<evidence type="ECO:0000313" key="1">
    <source>
        <dbReference type="EMBL" id="CAD9489792.1"/>
    </source>
</evidence>
<organism evidence="1">
    <name type="scientific">Octactis speculum</name>
    <dbReference type="NCBI Taxonomy" id="3111310"/>
    <lineage>
        <taxon>Eukaryota</taxon>
        <taxon>Sar</taxon>
        <taxon>Stramenopiles</taxon>
        <taxon>Ochrophyta</taxon>
        <taxon>Dictyochophyceae</taxon>
        <taxon>Dictyochales</taxon>
        <taxon>Dictyochaceae</taxon>
        <taxon>Octactis</taxon>
    </lineage>
</organism>
<protein>
    <recommendedName>
        <fullName evidence="2">SET domain-containing protein</fullName>
    </recommendedName>
</protein>
<reference evidence="1" key="1">
    <citation type="submission" date="2021-01" db="EMBL/GenBank/DDBJ databases">
        <authorList>
            <person name="Corre E."/>
            <person name="Pelletier E."/>
            <person name="Niang G."/>
            <person name="Scheremetjew M."/>
            <person name="Finn R."/>
            <person name="Kale V."/>
            <person name="Holt S."/>
            <person name="Cochrane G."/>
            <person name="Meng A."/>
            <person name="Brown T."/>
            <person name="Cohen L."/>
        </authorList>
    </citation>
    <scope>NUCLEOTIDE SEQUENCE</scope>
    <source>
        <strain evidence="1">CCMP1381</strain>
    </source>
</reference>
<accession>A0A7S2MLJ1</accession>
<gene>
    <name evidence="1" type="ORF">DSPE1174_LOCUS31643</name>
</gene>
<dbReference type="PANTHER" id="PTHR33524">
    <property type="entry name" value="C5ORF35"/>
    <property type="match status" value="1"/>
</dbReference>
<evidence type="ECO:0008006" key="2">
    <source>
        <dbReference type="Google" id="ProtNLM"/>
    </source>
</evidence>
<dbReference type="EMBL" id="HBGS01060706">
    <property type="protein sequence ID" value="CAD9489792.1"/>
    <property type="molecule type" value="Transcribed_RNA"/>
</dbReference>
<name>A0A7S2MLJ1_9STRA</name>
<dbReference type="AlphaFoldDB" id="A0A7S2MLJ1"/>
<dbReference type="PANTHER" id="PTHR33524:SF1">
    <property type="entry name" value="SET DOMAIN-CONTAINING PROTEIN"/>
    <property type="match status" value="1"/>
</dbReference>